<proteinExistence type="predicted"/>
<dbReference type="GO" id="GO:0005886">
    <property type="term" value="C:plasma membrane"/>
    <property type="evidence" value="ECO:0007669"/>
    <property type="project" value="UniProtKB-SubCell"/>
</dbReference>
<feature type="transmembrane region" description="Helical" evidence="7">
    <location>
        <begin position="77"/>
        <end position="96"/>
    </location>
</feature>
<evidence type="ECO:0000256" key="6">
    <source>
        <dbReference type="ARBA" id="ARBA00023136"/>
    </source>
</evidence>
<feature type="transmembrane region" description="Helical" evidence="7">
    <location>
        <begin position="321"/>
        <end position="343"/>
    </location>
</feature>
<comment type="caution">
    <text evidence="8">The sequence shown here is derived from an EMBL/GenBank/DDBJ whole genome shotgun (WGS) entry which is preliminary data.</text>
</comment>
<dbReference type="VEuPathDB" id="AmoebaDB:EHI8A_071390"/>
<dbReference type="InterPro" id="IPR011701">
    <property type="entry name" value="MFS"/>
</dbReference>
<dbReference type="SUPFAM" id="SSF103473">
    <property type="entry name" value="MFS general substrate transporter"/>
    <property type="match status" value="1"/>
</dbReference>
<feature type="transmembrane region" description="Helical" evidence="7">
    <location>
        <begin position="388"/>
        <end position="405"/>
    </location>
</feature>
<feature type="transmembrane region" description="Helical" evidence="7">
    <location>
        <begin position="102"/>
        <end position="121"/>
    </location>
</feature>
<evidence type="ECO:0000256" key="5">
    <source>
        <dbReference type="ARBA" id="ARBA00022989"/>
    </source>
</evidence>
<feature type="transmembrane region" description="Helical" evidence="7">
    <location>
        <begin position="289"/>
        <end position="309"/>
    </location>
</feature>
<dbReference type="VEuPathDB" id="AmoebaDB:KM1_070060"/>
<feature type="transmembrane region" description="Helical" evidence="7">
    <location>
        <begin position="136"/>
        <end position="160"/>
    </location>
</feature>
<dbReference type="InterPro" id="IPR050171">
    <property type="entry name" value="MFS_Transporters"/>
</dbReference>
<sequence length="502" mass="57579">MVFILFKYVLSNFWRYCACSLLYNYAAFLFWLVVPLVATKQDASNWDLAIINAINFGCCFLLSWVCGFINNFLPGWLLARIGVLIYIAACILLMFINDNLWILWIMGVMYAFSYVLFWIPIQTSISRESTAGDAEFWLGVFSGMWTFGQSLGYLCGAFLFTKLGASQALSISVAALVIVFIIYPCWEGSVVCGKDLSYTKVKNPEDLTEEELKTEEEKKKNEPIIWQMGKNERARLKKRTMQFLIPSFVCCITCYGNLLTYGSQYFNRIFDTKDGYFPTMEDDDDRYDIFIGVFFCTIYFMYTVGILTVAQFKFMYFNRGLMYFFMTVSIINHFICGVVSHWIAQLLSAVFLGLCGAYSFQNVLITTSRLSMLTSNISSIYVGLQESLTYNMVAFSLPLIVGPISDSLNDYRIPMFGCAIVGVASLFVSEVSWQLFDIFIIRKMDKKDAQQVVDLCEQILNDGCAQKFIDNPSEYHQFCRDNWLTPKQVDVLLARLKRKSIE</sequence>
<feature type="transmembrane region" description="Helical" evidence="7">
    <location>
        <begin position="243"/>
        <end position="262"/>
    </location>
</feature>
<evidence type="ECO:0000256" key="4">
    <source>
        <dbReference type="ARBA" id="ARBA00022692"/>
    </source>
</evidence>
<feature type="transmembrane region" description="Helical" evidence="7">
    <location>
        <begin position="21"/>
        <end position="38"/>
    </location>
</feature>
<evidence type="ECO:0000313" key="9">
    <source>
        <dbReference type="Proteomes" id="UP000078387"/>
    </source>
</evidence>
<keyword evidence="2" id="KW-0813">Transport</keyword>
<dbReference type="PANTHER" id="PTHR23517:SF3">
    <property type="entry name" value="INTEGRAL MEMBRANE TRANSPORT PROTEIN"/>
    <property type="match status" value="1"/>
</dbReference>
<evidence type="ECO:0000256" key="1">
    <source>
        <dbReference type="ARBA" id="ARBA00004651"/>
    </source>
</evidence>
<dbReference type="VEuPathDB" id="AmoebaDB:EHI5A_053830"/>
<comment type="subcellular location">
    <subcellularLocation>
        <location evidence="1">Cell membrane</location>
        <topology evidence="1">Multi-pass membrane protein</topology>
    </subcellularLocation>
</comment>
<evidence type="ECO:0000313" key="8">
    <source>
        <dbReference type="EMBL" id="GAT92695.1"/>
    </source>
</evidence>
<feature type="transmembrane region" description="Helical" evidence="7">
    <location>
        <begin position="50"/>
        <end position="70"/>
    </location>
</feature>
<dbReference type="GO" id="GO:0022857">
    <property type="term" value="F:transmembrane transporter activity"/>
    <property type="evidence" value="ECO:0007669"/>
    <property type="project" value="InterPro"/>
</dbReference>
<dbReference type="AlphaFoldDB" id="A0A5K1VHW7"/>
<feature type="transmembrane region" description="Helical" evidence="7">
    <location>
        <begin position="166"/>
        <end position="186"/>
    </location>
</feature>
<name>A0A5K1VHW7_ENTHI</name>
<evidence type="ECO:0000256" key="3">
    <source>
        <dbReference type="ARBA" id="ARBA00022475"/>
    </source>
</evidence>
<dbReference type="VEuPathDB" id="AmoebaDB:EHI7A_194000"/>
<dbReference type="InterPro" id="IPR036259">
    <property type="entry name" value="MFS_trans_sf"/>
</dbReference>
<dbReference type="Pfam" id="PF07690">
    <property type="entry name" value="MFS_1"/>
    <property type="match status" value="1"/>
</dbReference>
<protein>
    <submittedName>
        <fullName evidence="8">Transporter major facilitator family</fullName>
    </submittedName>
</protein>
<keyword evidence="3" id="KW-1003">Cell membrane</keyword>
<evidence type="ECO:0000256" key="7">
    <source>
        <dbReference type="SAM" id="Phobius"/>
    </source>
</evidence>
<feature type="transmembrane region" description="Helical" evidence="7">
    <location>
        <begin position="349"/>
        <end position="367"/>
    </location>
</feature>
<gene>
    <name evidence="8" type="ORF">CL6EHI_103540</name>
</gene>
<dbReference type="Proteomes" id="UP000078387">
    <property type="component" value="Unassembled WGS sequence"/>
</dbReference>
<organism evidence="8 9">
    <name type="scientific">Entamoeba histolytica</name>
    <dbReference type="NCBI Taxonomy" id="5759"/>
    <lineage>
        <taxon>Eukaryota</taxon>
        <taxon>Amoebozoa</taxon>
        <taxon>Evosea</taxon>
        <taxon>Archamoebae</taxon>
        <taxon>Mastigamoebida</taxon>
        <taxon>Entamoebidae</taxon>
        <taxon>Entamoeba</taxon>
    </lineage>
</organism>
<feature type="transmembrane region" description="Helical" evidence="7">
    <location>
        <begin position="411"/>
        <end position="436"/>
    </location>
</feature>
<dbReference type="EMBL" id="BDEQ01000001">
    <property type="protein sequence ID" value="GAT92695.1"/>
    <property type="molecule type" value="Genomic_DNA"/>
</dbReference>
<dbReference type="VEuPathDB" id="AmoebaDB:EHI_103540"/>
<evidence type="ECO:0000256" key="2">
    <source>
        <dbReference type="ARBA" id="ARBA00022448"/>
    </source>
</evidence>
<dbReference type="Gene3D" id="1.20.1250.20">
    <property type="entry name" value="MFS general substrate transporter like domains"/>
    <property type="match status" value="1"/>
</dbReference>
<accession>A0A5K1VHW7</accession>
<keyword evidence="6 7" id="KW-0472">Membrane</keyword>
<dbReference type="OMA" id="MYFFMIV"/>
<keyword evidence="4 7" id="KW-0812">Transmembrane</keyword>
<reference evidence="8 9" key="1">
    <citation type="submission" date="2016-05" db="EMBL/GenBank/DDBJ databases">
        <title>First whole genome sequencing of Entamoeba histolytica HM1:IMSS-clone-6.</title>
        <authorList>
            <person name="Mukherjee Avik.K."/>
            <person name="Izumyama S."/>
            <person name="Nakada-Tsukui K."/>
            <person name="Nozaki T."/>
        </authorList>
    </citation>
    <scope>NUCLEOTIDE SEQUENCE [LARGE SCALE GENOMIC DNA]</scope>
    <source>
        <strain evidence="8 9">HM1:IMSS clone 6</strain>
    </source>
</reference>
<keyword evidence="5 7" id="KW-1133">Transmembrane helix</keyword>
<dbReference type="PANTHER" id="PTHR23517">
    <property type="entry name" value="RESISTANCE PROTEIN MDTM, PUTATIVE-RELATED-RELATED"/>
    <property type="match status" value="1"/>
</dbReference>